<name>Q1IXR7_DEIGD</name>
<proteinExistence type="predicted"/>
<dbReference type="KEGG" id="dge:Dgeo_1672"/>
<evidence type="ECO:0000313" key="3">
    <source>
        <dbReference type="EMBL" id="ABF45967.1"/>
    </source>
</evidence>
<dbReference type="EMBL" id="CP000359">
    <property type="protein sequence ID" value="ABF45967.1"/>
    <property type="molecule type" value="Genomic_DNA"/>
</dbReference>
<evidence type="ECO:0000313" key="4">
    <source>
        <dbReference type="Proteomes" id="UP000002431"/>
    </source>
</evidence>
<sequence>MGQRDRSQGTAEGILRHGVWFAGLSLVPNLGQGSQLRAAGLPPRQPASSRSPRLTQVELKAQQNTSILIDRVLAPTSPSLRLLVEFIQSFLKHQEQPDAIVMFHIPPKMAVVRVSEFQELLGDWNLLDTLLPQEGEALPLVQADRTLGVIWLPPGTPFPHRLLEGLSWLLAQVVQESSTAPPEALEQIPEAAALIDRQQRLGAMNAAWRRLLGPERLPEHLSELIPEVHLLQQAWSQAWTGHTQLVPARYQQPSAGAPLLLTAELRPWSQDPNPPWLLCRVWPASRTSADQPIDFERVLFWEKSTALVVTNGQGQVVELNQAATTLLGLETIQLRKQHLWQLGPWNKDITSRRLIRISLLKAAQQMIPQKVSSGQVVAATT</sequence>
<dbReference type="STRING" id="319795.Dgeo_1672"/>
<dbReference type="Pfam" id="PF13188">
    <property type="entry name" value="PAS_8"/>
    <property type="match status" value="1"/>
</dbReference>
<feature type="domain" description="PAS" evidence="2">
    <location>
        <begin position="179"/>
        <end position="242"/>
    </location>
</feature>
<feature type="region of interest" description="Disordered" evidence="1">
    <location>
        <begin position="35"/>
        <end position="54"/>
    </location>
</feature>
<feature type="domain" description="PAS" evidence="2">
    <location>
        <begin position="294"/>
        <end position="360"/>
    </location>
</feature>
<dbReference type="AlphaFoldDB" id="Q1IXR7"/>
<dbReference type="Proteomes" id="UP000002431">
    <property type="component" value="Chromosome"/>
</dbReference>
<protein>
    <submittedName>
        <fullName evidence="3">PAS/PAC sensor protein</fullName>
    </submittedName>
</protein>
<gene>
    <name evidence="3" type="ordered locus">Dgeo_1672</name>
</gene>
<dbReference type="InterPro" id="IPR000014">
    <property type="entry name" value="PAS"/>
</dbReference>
<dbReference type="HOGENOM" id="CLU_725071_0_0_0"/>
<dbReference type="SMART" id="SM00091">
    <property type="entry name" value="PAS"/>
    <property type="match status" value="2"/>
</dbReference>
<reference evidence="3" key="1">
    <citation type="submission" date="2006-04" db="EMBL/GenBank/DDBJ databases">
        <title>Complete sequence of chromosome of Deinococcus geothermalis DSM 11300.</title>
        <authorList>
            <consortium name="US DOE Joint Genome Institute"/>
            <person name="Copeland A."/>
            <person name="Lucas S."/>
            <person name="Lapidus A."/>
            <person name="Barry K."/>
            <person name="Detter J.C."/>
            <person name="Glavina del Rio T."/>
            <person name="Hammon N."/>
            <person name="Israni S."/>
            <person name="Dalin E."/>
            <person name="Tice H."/>
            <person name="Pitluck S."/>
            <person name="Brettin T."/>
            <person name="Bruce D."/>
            <person name="Han C."/>
            <person name="Tapia R."/>
            <person name="Saunders E."/>
            <person name="Gilna P."/>
            <person name="Schmutz J."/>
            <person name="Larimer F."/>
            <person name="Land M."/>
            <person name="Hauser L."/>
            <person name="Kyrpides N."/>
            <person name="Kim E."/>
            <person name="Daly M.J."/>
            <person name="Fredrickson J.K."/>
            <person name="Makarova K.S."/>
            <person name="Gaidamakova E.K."/>
            <person name="Zhai M."/>
            <person name="Richardson P."/>
        </authorList>
    </citation>
    <scope>NUCLEOTIDE SEQUENCE</scope>
    <source>
        <strain evidence="3">DSM 11300</strain>
    </source>
</reference>
<accession>Q1IXR7</accession>
<evidence type="ECO:0000259" key="2">
    <source>
        <dbReference type="SMART" id="SM00091"/>
    </source>
</evidence>
<evidence type="ECO:0000256" key="1">
    <source>
        <dbReference type="SAM" id="MobiDB-lite"/>
    </source>
</evidence>
<keyword evidence="4" id="KW-1185">Reference proteome</keyword>
<organism evidence="3 4">
    <name type="scientific">Deinococcus geothermalis (strain DSM 11300 / CIP 105573 / AG-3a)</name>
    <dbReference type="NCBI Taxonomy" id="319795"/>
    <lineage>
        <taxon>Bacteria</taxon>
        <taxon>Thermotogati</taxon>
        <taxon>Deinococcota</taxon>
        <taxon>Deinococci</taxon>
        <taxon>Deinococcales</taxon>
        <taxon>Deinococcaceae</taxon>
        <taxon>Deinococcus</taxon>
    </lineage>
</organism>